<dbReference type="AlphaFoldDB" id="A0A1F7Z0K3"/>
<protein>
    <submittedName>
        <fullName evidence="1">Uncharacterized protein</fullName>
    </submittedName>
</protein>
<evidence type="ECO:0000313" key="2">
    <source>
        <dbReference type="Proteomes" id="UP000178870"/>
    </source>
</evidence>
<name>A0A1F7Z0K3_9BACT</name>
<dbReference type="EMBL" id="MGGP01000014">
    <property type="protein sequence ID" value="OGM32488.1"/>
    <property type="molecule type" value="Genomic_DNA"/>
</dbReference>
<evidence type="ECO:0000313" key="1">
    <source>
        <dbReference type="EMBL" id="OGM32488.1"/>
    </source>
</evidence>
<dbReference type="Proteomes" id="UP000178870">
    <property type="component" value="Unassembled WGS sequence"/>
</dbReference>
<accession>A0A1F7Z0K3</accession>
<proteinExistence type="predicted"/>
<gene>
    <name evidence="1" type="ORF">A2803_03400</name>
</gene>
<comment type="caution">
    <text evidence="1">The sequence shown here is derived from an EMBL/GenBank/DDBJ whole genome shotgun (WGS) entry which is preliminary data.</text>
</comment>
<sequence length="232" mass="27115">MINKSSVRDRNKEFFKACIELRKQGLSYSEIRAQVPVAKSTLQNWLTLAGLTLTKEHLEIQLRKRVESRSAATEASRLTRAQNTEDEINKMIQETRKFFGDPLFITGTILYEAEGSKSGQCKFSNSDSRLIKTFLLFLEKFFKVDKTKNIGFSLFVHITRKYDLNRIKSFWAQELLVPVENVKVYWKKNEVVNRRKNLDYVGQMLVSVRGIRTFSRKLLAISDIILRPYYRS</sequence>
<reference evidence="1 2" key="1">
    <citation type="journal article" date="2016" name="Nat. Commun.">
        <title>Thousands of microbial genomes shed light on interconnected biogeochemical processes in an aquifer system.</title>
        <authorList>
            <person name="Anantharaman K."/>
            <person name="Brown C.T."/>
            <person name="Hug L.A."/>
            <person name="Sharon I."/>
            <person name="Castelle C.J."/>
            <person name="Probst A.J."/>
            <person name="Thomas B.C."/>
            <person name="Singh A."/>
            <person name="Wilkins M.J."/>
            <person name="Karaoz U."/>
            <person name="Brodie E.L."/>
            <person name="Williams K.H."/>
            <person name="Hubbard S.S."/>
            <person name="Banfield J.F."/>
        </authorList>
    </citation>
    <scope>NUCLEOTIDE SEQUENCE [LARGE SCALE GENOMIC DNA]</scope>
</reference>
<organism evidence="1 2">
    <name type="scientific">Candidatus Woesebacteria bacterium RIFCSPHIGHO2_01_FULL_44_21</name>
    <dbReference type="NCBI Taxonomy" id="1802503"/>
    <lineage>
        <taxon>Bacteria</taxon>
        <taxon>Candidatus Woeseibacteriota</taxon>
    </lineage>
</organism>